<dbReference type="GO" id="GO:0051539">
    <property type="term" value="F:4 iron, 4 sulfur cluster binding"/>
    <property type="evidence" value="ECO:0007669"/>
    <property type="project" value="UniProtKB-UniRule"/>
</dbReference>
<dbReference type="InterPro" id="IPR006638">
    <property type="entry name" value="Elp3/MiaA/NifB-like_rSAM"/>
</dbReference>
<dbReference type="HAMAP" id="MF_00206">
    <property type="entry name" value="Lipoyl_synth"/>
    <property type="match status" value="1"/>
</dbReference>
<evidence type="ECO:0000256" key="5">
    <source>
        <dbReference type="ARBA" id="ARBA00023004"/>
    </source>
</evidence>
<dbReference type="EMBL" id="CP019791">
    <property type="protein sequence ID" value="AQT68396.1"/>
    <property type="molecule type" value="Genomic_DNA"/>
</dbReference>
<keyword evidence="1 8" id="KW-0004">4Fe-4S</keyword>
<dbReference type="RefSeq" id="WP_146661359.1">
    <property type="nucleotide sequence ID" value="NZ_CP019791.1"/>
</dbReference>
<dbReference type="Pfam" id="PF04055">
    <property type="entry name" value="Radical_SAM"/>
    <property type="match status" value="1"/>
</dbReference>
<dbReference type="PANTHER" id="PTHR10949">
    <property type="entry name" value="LIPOYL SYNTHASE"/>
    <property type="match status" value="1"/>
</dbReference>
<evidence type="ECO:0000256" key="1">
    <source>
        <dbReference type="ARBA" id="ARBA00022485"/>
    </source>
</evidence>
<sequence length="287" mass="32280">MKNRGKLPVWLKRRMPASATYGDTRNTLKDLELETICTNANCPNRGQCWDRGTATVLILGNVCTRNCKFCSVGHGKPEPPAADEPDRIAEMSKRMGVKYLVITSVDRDDLPDGGAGHFAAVVNRCRELNDGMQFELLTGDFRDSMDESIEILGTALPFVFSHNVETVPSLYTKARPGGNYERSLDLLRKFKNRFSDTPTKSSMMFGLGETDEEVIEVLKDLRSVGVDRVAMGQYLKPSKESLDVVEYVEPAKFDWWGEKAKELGFSWVMSSPFTRSSYHAELERTDQ</sequence>
<evidence type="ECO:0000313" key="11">
    <source>
        <dbReference type="Proteomes" id="UP000189674"/>
    </source>
</evidence>
<dbReference type="GO" id="GO:0009249">
    <property type="term" value="P:protein lipoylation"/>
    <property type="evidence" value="ECO:0007669"/>
    <property type="project" value="UniProtKB-UniRule"/>
</dbReference>
<keyword evidence="5 8" id="KW-0408">Iron</keyword>
<dbReference type="Proteomes" id="UP000189674">
    <property type="component" value="Chromosome"/>
</dbReference>
<keyword evidence="6 8" id="KW-0411">Iron-sulfur</keyword>
<evidence type="ECO:0000259" key="9">
    <source>
        <dbReference type="PROSITE" id="PS51918"/>
    </source>
</evidence>
<dbReference type="InterPro" id="IPR031691">
    <property type="entry name" value="LIAS_N"/>
</dbReference>
<dbReference type="NCBIfam" id="NF009544">
    <property type="entry name" value="PRK12928.1"/>
    <property type="match status" value="1"/>
</dbReference>
<name>A0A1U9NLM7_9BACT</name>
<comment type="similarity">
    <text evidence="8">Belongs to the radical SAM superfamily. Lipoyl synthase family.</text>
</comment>
<evidence type="ECO:0000256" key="8">
    <source>
        <dbReference type="HAMAP-Rule" id="MF_00206"/>
    </source>
</evidence>
<dbReference type="CDD" id="cd01335">
    <property type="entry name" value="Radical_SAM"/>
    <property type="match status" value="1"/>
</dbReference>
<comment type="pathway">
    <text evidence="8">Protein modification; protein lipoylation via endogenous pathway; protein N(6)-(lipoyl)lysine from octanoyl-[acyl-carrier-protein]: step 2/2.</text>
</comment>
<evidence type="ECO:0000256" key="7">
    <source>
        <dbReference type="ARBA" id="ARBA00047326"/>
    </source>
</evidence>
<evidence type="ECO:0000256" key="3">
    <source>
        <dbReference type="ARBA" id="ARBA00022691"/>
    </source>
</evidence>
<comment type="function">
    <text evidence="8">Catalyzes the radical-mediated insertion of two sulfur atoms into the C-6 and C-8 positions of the octanoyl moiety bound to the lipoyl domains of lipoate-dependent enzymes, thereby converting the octanoylated domains into lipoylated derivatives.</text>
</comment>
<accession>A0A1U9NLM7</accession>
<dbReference type="InterPro" id="IPR007197">
    <property type="entry name" value="rSAM"/>
</dbReference>
<gene>
    <name evidence="8 10" type="primary">lipA</name>
    <name evidence="10" type="ORF">STSP2_01556</name>
</gene>
<dbReference type="Pfam" id="PF16881">
    <property type="entry name" value="LIAS_N"/>
    <property type="match status" value="1"/>
</dbReference>
<dbReference type="OrthoDB" id="9787898at2"/>
<dbReference type="EC" id="2.8.1.8" evidence="8"/>
<dbReference type="SUPFAM" id="SSF102114">
    <property type="entry name" value="Radical SAM enzymes"/>
    <property type="match status" value="1"/>
</dbReference>
<feature type="domain" description="Radical SAM core" evidence="9">
    <location>
        <begin position="49"/>
        <end position="266"/>
    </location>
</feature>
<dbReference type="STRING" id="1936003.STSP2_01556"/>
<dbReference type="GO" id="GO:0046872">
    <property type="term" value="F:metal ion binding"/>
    <property type="evidence" value="ECO:0007669"/>
    <property type="project" value="UniProtKB-KW"/>
</dbReference>
<dbReference type="PROSITE" id="PS51918">
    <property type="entry name" value="RADICAL_SAM"/>
    <property type="match status" value="1"/>
</dbReference>
<keyword evidence="11" id="KW-1185">Reference proteome</keyword>
<keyword evidence="4 8" id="KW-0479">Metal-binding</keyword>
<feature type="binding site" evidence="8">
    <location>
        <position position="63"/>
    </location>
    <ligand>
        <name>[4Fe-4S] cluster</name>
        <dbReference type="ChEBI" id="CHEBI:49883"/>
        <label>2</label>
        <note>4Fe-4S-S-AdoMet</note>
    </ligand>
</feature>
<dbReference type="InterPro" id="IPR013785">
    <property type="entry name" value="Aldolase_TIM"/>
</dbReference>
<dbReference type="GO" id="GO:0016992">
    <property type="term" value="F:lipoate synthase activity"/>
    <property type="evidence" value="ECO:0007669"/>
    <property type="project" value="UniProtKB-UniRule"/>
</dbReference>
<dbReference type="NCBIfam" id="NF004019">
    <property type="entry name" value="PRK05481.1"/>
    <property type="match status" value="1"/>
</dbReference>
<feature type="binding site" evidence="8">
    <location>
        <position position="48"/>
    </location>
    <ligand>
        <name>[4Fe-4S] cluster</name>
        <dbReference type="ChEBI" id="CHEBI:49883"/>
        <label>1</label>
    </ligand>
</feature>
<proteinExistence type="inferred from homology"/>
<dbReference type="SFLD" id="SFLDS00029">
    <property type="entry name" value="Radical_SAM"/>
    <property type="match status" value="1"/>
</dbReference>
<evidence type="ECO:0000313" key="10">
    <source>
        <dbReference type="EMBL" id="AQT68396.1"/>
    </source>
</evidence>
<keyword evidence="8" id="KW-0963">Cytoplasm</keyword>
<dbReference type="GO" id="GO:0005737">
    <property type="term" value="C:cytoplasm"/>
    <property type="evidence" value="ECO:0007669"/>
    <property type="project" value="UniProtKB-SubCell"/>
</dbReference>
<comment type="catalytic activity">
    <reaction evidence="7 8">
        <text>[[Fe-S] cluster scaffold protein carrying a second [4Fe-4S](2+) cluster] + N(6)-octanoyl-L-lysyl-[protein] + 2 oxidized [2Fe-2S]-[ferredoxin] + 2 S-adenosyl-L-methionine + 4 H(+) = [[Fe-S] cluster scaffold protein] + N(6)-[(R)-dihydrolipoyl]-L-lysyl-[protein] + 4 Fe(3+) + 2 hydrogen sulfide + 2 5'-deoxyadenosine + 2 L-methionine + 2 reduced [2Fe-2S]-[ferredoxin]</text>
        <dbReference type="Rhea" id="RHEA:16585"/>
        <dbReference type="Rhea" id="RHEA-COMP:9928"/>
        <dbReference type="Rhea" id="RHEA-COMP:10000"/>
        <dbReference type="Rhea" id="RHEA-COMP:10001"/>
        <dbReference type="Rhea" id="RHEA-COMP:10475"/>
        <dbReference type="Rhea" id="RHEA-COMP:14568"/>
        <dbReference type="Rhea" id="RHEA-COMP:14569"/>
        <dbReference type="ChEBI" id="CHEBI:15378"/>
        <dbReference type="ChEBI" id="CHEBI:17319"/>
        <dbReference type="ChEBI" id="CHEBI:29034"/>
        <dbReference type="ChEBI" id="CHEBI:29919"/>
        <dbReference type="ChEBI" id="CHEBI:33722"/>
        <dbReference type="ChEBI" id="CHEBI:33737"/>
        <dbReference type="ChEBI" id="CHEBI:33738"/>
        <dbReference type="ChEBI" id="CHEBI:57844"/>
        <dbReference type="ChEBI" id="CHEBI:59789"/>
        <dbReference type="ChEBI" id="CHEBI:78809"/>
        <dbReference type="ChEBI" id="CHEBI:83100"/>
        <dbReference type="EC" id="2.8.1.8"/>
    </reaction>
</comment>
<feature type="binding site" evidence="8">
    <location>
        <position position="70"/>
    </location>
    <ligand>
        <name>[4Fe-4S] cluster</name>
        <dbReference type="ChEBI" id="CHEBI:49883"/>
        <label>2</label>
        <note>4Fe-4S-S-AdoMet</note>
    </ligand>
</feature>
<feature type="binding site" evidence="8">
    <location>
        <position position="42"/>
    </location>
    <ligand>
        <name>[4Fe-4S] cluster</name>
        <dbReference type="ChEBI" id="CHEBI:49883"/>
        <label>1</label>
    </ligand>
</feature>
<reference evidence="11" key="1">
    <citation type="submission" date="2017-02" db="EMBL/GenBank/DDBJ databases">
        <title>Comparative genomics and description of representatives of a novel lineage of planctomycetes thriving in anoxic sediments.</title>
        <authorList>
            <person name="Spring S."/>
            <person name="Bunk B."/>
            <person name="Sproer C."/>
        </authorList>
    </citation>
    <scope>NUCLEOTIDE SEQUENCE [LARGE SCALE GENOMIC DNA]</scope>
    <source>
        <strain evidence="11">ST-NAGAB-D1</strain>
    </source>
</reference>
<evidence type="ECO:0000256" key="2">
    <source>
        <dbReference type="ARBA" id="ARBA00022679"/>
    </source>
</evidence>
<dbReference type="SMART" id="SM00729">
    <property type="entry name" value="Elp3"/>
    <property type="match status" value="1"/>
</dbReference>
<evidence type="ECO:0000256" key="6">
    <source>
        <dbReference type="ARBA" id="ARBA00023014"/>
    </source>
</evidence>
<comment type="cofactor">
    <cofactor evidence="8">
        <name>[4Fe-4S] cluster</name>
        <dbReference type="ChEBI" id="CHEBI:49883"/>
    </cofactor>
    <text evidence="8">Binds 2 [4Fe-4S] clusters per subunit. One cluster is coordinated with 3 cysteines and an exchangeable S-adenosyl-L-methionine.</text>
</comment>
<dbReference type="KEGG" id="alus:STSP2_01556"/>
<dbReference type="InterPro" id="IPR003698">
    <property type="entry name" value="Lipoyl_synth"/>
</dbReference>
<feature type="binding site" evidence="8">
    <location>
        <position position="67"/>
    </location>
    <ligand>
        <name>[4Fe-4S] cluster</name>
        <dbReference type="ChEBI" id="CHEBI:49883"/>
        <label>2</label>
        <note>4Fe-4S-S-AdoMet</note>
    </ligand>
</feature>
<keyword evidence="3 8" id="KW-0949">S-adenosyl-L-methionine</keyword>
<organism evidence="10 11">
    <name type="scientific">Anaerohalosphaera lusitana</name>
    <dbReference type="NCBI Taxonomy" id="1936003"/>
    <lineage>
        <taxon>Bacteria</taxon>
        <taxon>Pseudomonadati</taxon>
        <taxon>Planctomycetota</taxon>
        <taxon>Phycisphaerae</taxon>
        <taxon>Sedimentisphaerales</taxon>
        <taxon>Anaerohalosphaeraceae</taxon>
        <taxon>Anaerohalosphaera</taxon>
    </lineage>
</organism>
<keyword evidence="2 8" id="KW-0808">Transferase</keyword>
<feature type="binding site" evidence="8">
    <location>
        <position position="277"/>
    </location>
    <ligand>
        <name>[4Fe-4S] cluster</name>
        <dbReference type="ChEBI" id="CHEBI:49883"/>
        <label>1</label>
    </ligand>
</feature>
<dbReference type="AlphaFoldDB" id="A0A1U9NLM7"/>
<dbReference type="Gene3D" id="3.20.20.70">
    <property type="entry name" value="Aldolase class I"/>
    <property type="match status" value="1"/>
</dbReference>
<protein>
    <recommendedName>
        <fullName evidence="8">Lipoyl synthase</fullName>
        <ecNumber evidence="8">2.8.1.8</ecNumber>
    </recommendedName>
    <alternativeName>
        <fullName evidence="8">Lip-syn</fullName>
        <shortName evidence="8">LS</shortName>
    </alternativeName>
    <alternativeName>
        <fullName evidence="8">Lipoate synthase</fullName>
    </alternativeName>
    <alternativeName>
        <fullName evidence="8">Lipoic acid synthase</fullName>
    </alternativeName>
    <alternativeName>
        <fullName evidence="8">Sulfur insertion protein LipA</fullName>
    </alternativeName>
</protein>
<comment type="subcellular location">
    <subcellularLocation>
        <location evidence="8">Cytoplasm</location>
    </subcellularLocation>
</comment>
<dbReference type="PANTHER" id="PTHR10949:SF0">
    <property type="entry name" value="LIPOYL SYNTHASE, MITOCHONDRIAL"/>
    <property type="match status" value="1"/>
</dbReference>
<evidence type="ECO:0000256" key="4">
    <source>
        <dbReference type="ARBA" id="ARBA00022723"/>
    </source>
</evidence>
<dbReference type="InterPro" id="IPR058240">
    <property type="entry name" value="rSAM_sf"/>
</dbReference>
<dbReference type="UniPathway" id="UPA00538">
    <property type="reaction ID" value="UER00593"/>
</dbReference>
<dbReference type="NCBIfam" id="TIGR00510">
    <property type="entry name" value="lipA"/>
    <property type="match status" value="1"/>
</dbReference>
<feature type="binding site" evidence="8">
    <location>
        <position position="37"/>
    </location>
    <ligand>
        <name>[4Fe-4S] cluster</name>
        <dbReference type="ChEBI" id="CHEBI:49883"/>
        <label>1</label>
    </ligand>
</feature>